<evidence type="ECO:0000256" key="3">
    <source>
        <dbReference type="ARBA" id="ARBA00022692"/>
    </source>
</evidence>
<proteinExistence type="inferred from homology"/>
<sequence>MSDQIISEISKIPIVTRSLIGITLSVTGPVSLGFLNPYHILFSTRHITQRFQFWRLITPFFYAGSGLQLLFDLFMFYRNSIALESRSIHFGNPSDYAWNLICLMASILITNYPLKTMIFWGPLMSGLSYMWSQINPDSLVSFFGLPPFKAVYFPFAMLGLDFFRGGMELATQSFTGILSGYIVHYLTNIYPSNNQGRRPWFMYPPRLLISLLDGPRQSTGGARPSRGWGGQAPIRPTTEQNSNRQSTANTRHTWGTGNRLG</sequence>
<comment type="caution">
    <text evidence="9">The sequence shown here is derived from an EMBL/GenBank/DDBJ whole genome shotgun (WGS) entry which is preliminary data.</text>
</comment>
<dbReference type="Proteomes" id="UP001153365">
    <property type="component" value="Unassembled WGS sequence"/>
</dbReference>
<keyword evidence="3 7" id="KW-0812">Transmembrane</keyword>
<accession>A0AAV0BGG1</accession>
<evidence type="ECO:0000256" key="2">
    <source>
        <dbReference type="ARBA" id="ARBA00008917"/>
    </source>
</evidence>
<keyword evidence="6 7" id="KW-0472">Membrane</keyword>
<reference evidence="9" key="1">
    <citation type="submission" date="2022-06" db="EMBL/GenBank/DDBJ databases">
        <authorList>
            <consortium name="SYNGENTA / RWTH Aachen University"/>
        </authorList>
    </citation>
    <scope>NUCLEOTIDE SEQUENCE</scope>
</reference>
<evidence type="ECO:0000313" key="10">
    <source>
        <dbReference type="Proteomes" id="UP001153365"/>
    </source>
</evidence>
<evidence type="ECO:0000313" key="9">
    <source>
        <dbReference type="EMBL" id="CAH7685480.1"/>
    </source>
</evidence>
<name>A0AAV0BGG1_PHAPC</name>
<keyword evidence="10" id="KW-1185">Reference proteome</keyword>
<dbReference type="GO" id="GO:0006950">
    <property type="term" value="P:response to stress"/>
    <property type="evidence" value="ECO:0007669"/>
    <property type="project" value="UniProtKB-ARBA"/>
</dbReference>
<keyword evidence="4 7" id="KW-0256">Endoplasmic reticulum</keyword>
<feature type="transmembrane region" description="Helical" evidence="7">
    <location>
        <begin position="20"/>
        <end position="41"/>
    </location>
</feature>
<evidence type="ECO:0000256" key="5">
    <source>
        <dbReference type="ARBA" id="ARBA00022989"/>
    </source>
</evidence>
<organism evidence="9 10">
    <name type="scientific">Phakopsora pachyrhizi</name>
    <name type="common">Asian soybean rust disease fungus</name>
    <dbReference type="NCBI Taxonomy" id="170000"/>
    <lineage>
        <taxon>Eukaryota</taxon>
        <taxon>Fungi</taxon>
        <taxon>Dikarya</taxon>
        <taxon>Basidiomycota</taxon>
        <taxon>Pucciniomycotina</taxon>
        <taxon>Pucciniomycetes</taxon>
        <taxon>Pucciniales</taxon>
        <taxon>Phakopsoraceae</taxon>
        <taxon>Phakopsora</taxon>
    </lineage>
</organism>
<comment type="similarity">
    <text evidence="2 7">Belongs to the derlin family.</text>
</comment>
<evidence type="ECO:0000256" key="7">
    <source>
        <dbReference type="RuleBase" id="RU363059"/>
    </source>
</evidence>
<dbReference type="SUPFAM" id="SSF144091">
    <property type="entry name" value="Rhomboid-like"/>
    <property type="match status" value="1"/>
</dbReference>
<comment type="function">
    <text evidence="7">May be involved in the degradation of misfolded endoplasmic reticulum (ER) luminal proteins.</text>
</comment>
<comment type="subcellular location">
    <subcellularLocation>
        <location evidence="1 7">Endoplasmic reticulum membrane</location>
        <topology evidence="1 7">Multi-pass membrane protein</topology>
    </subcellularLocation>
</comment>
<keyword evidence="5 7" id="KW-1133">Transmembrane helix</keyword>
<evidence type="ECO:0000256" key="1">
    <source>
        <dbReference type="ARBA" id="ARBA00004477"/>
    </source>
</evidence>
<dbReference type="AlphaFoldDB" id="A0AAV0BGG1"/>
<evidence type="ECO:0000256" key="6">
    <source>
        <dbReference type="ARBA" id="ARBA00023136"/>
    </source>
</evidence>
<dbReference type="Gene3D" id="1.20.1540.10">
    <property type="entry name" value="Rhomboid-like"/>
    <property type="match status" value="1"/>
</dbReference>
<comment type="caution">
    <text evidence="7">Lacks conserved residue(s) required for the propagation of feature annotation.</text>
</comment>
<protein>
    <recommendedName>
        <fullName evidence="7">Derlin</fullName>
    </recommendedName>
</protein>
<feature type="region of interest" description="Disordered" evidence="8">
    <location>
        <begin position="217"/>
        <end position="261"/>
    </location>
</feature>
<dbReference type="InterPro" id="IPR007599">
    <property type="entry name" value="DER1"/>
</dbReference>
<feature type="compositionally biased region" description="Polar residues" evidence="8">
    <location>
        <begin position="237"/>
        <end position="261"/>
    </location>
</feature>
<feature type="transmembrane region" description="Helical" evidence="7">
    <location>
        <begin position="96"/>
        <end position="114"/>
    </location>
</feature>
<dbReference type="GO" id="GO:0005789">
    <property type="term" value="C:endoplasmic reticulum membrane"/>
    <property type="evidence" value="ECO:0007669"/>
    <property type="project" value="UniProtKB-SubCell"/>
</dbReference>
<gene>
    <name evidence="9" type="ORF">PPACK8108_LOCUS20012</name>
</gene>
<feature type="transmembrane region" description="Helical" evidence="7">
    <location>
        <begin position="53"/>
        <end position="76"/>
    </location>
</feature>
<dbReference type="InterPro" id="IPR035952">
    <property type="entry name" value="Rhomboid-like_sf"/>
</dbReference>
<evidence type="ECO:0000256" key="8">
    <source>
        <dbReference type="SAM" id="MobiDB-lite"/>
    </source>
</evidence>
<evidence type="ECO:0000256" key="4">
    <source>
        <dbReference type="ARBA" id="ARBA00022824"/>
    </source>
</evidence>
<dbReference type="Pfam" id="PF04511">
    <property type="entry name" value="DER1"/>
    <property type="match status" value="1"/>
</dbReference>
<dbReference type="PANTHER" id="PTHR11009">
    <property type="entry name" value="DER1-LIKE PROTEIN, DERLIN"/>
    <property type="match status" value="1"/>
</dbReference>
<dbReference type="EMBL" id="CALTRL010005724">
    <property type="protein sequence ID" value="CAH7685480.1"/>
    <property type="molecule type" value="Genomic_DNA"/>
</dbReference>